<dbReference type="AlphaFoldDB" id="A0A2I6SAJ8"/>
<dbReference type="EMBL" id="CP025682">
    <property type="protein sequence ID" value="AUN96286.1"/>
    <property type="molecule type" value="Genomic_DNA"/>
</dbReference>
<dbReference type="PANTHER" id="PTHR16128">
    <property type="entry name" value="FAD/NAD(P)-BINDING OXIDOREDUCTASE FAMILY PROTEIN"/>
    <property type="match status" value="1"/>
</dbReference>
<name>A0A2I6SAJ8_9RHOO</name>
<dbReference type="Gene3D" id="3.90.660.10">
    <property type="match status" value="1"/>
</dbReference>
<dbReference type="InterPro" id="IPR036188">
    <property type="entry name" value="FAD/NAD-bd_sf"/>
</dbReference>
<gene>
    <name evidence="2" type="ORF">C0099_00730</name>
</gene>
<feature type="domain" description="Amine oxidase" evidence="1">
    <location>
        <begin position="97"/>
        <end position="323"/>
    </location>
</feature>
<accession>A0A2I6SAJ8</accession>
<dbReference type="Gene3D" id="3.50.50.60">
    <property type="entry name" value="FAD/NAD(P)-binding domain"/>
    <property type="match status" value="1"/>
</dbReference>
<dbReference type="OrthoDB" id="5792777at2"/>
<dbReference type="Pfam" id="PF01593">
    <property type="entry name" value="Amino_oxidase"/>
    <property type="match status" value="1"/>
</dbReference>
<dbReference type="PANTHER" id="PTHR16128:SF5">
    <property type="entry name" value="FAD_NAD(P)-BINDING OXIDOREDUCTASE FAMILY PROTEIN"/>
    <property type="match status" value="1"/>
</dbReference>
<organism evidence="2 3">
    <name type="scientific">Pseudazoarcus pumilus</name>
    <dbReference type="NCBI Taxonomy" id="2067960"/>
    <lineage>
        <taxon>Bacteria</taxon>
        <taxon>Pseudomonadati</taxon>
        <taxon>Pseudomonadota</taxon>
        <taxon>Betaproteobacteria</taxon>
        <taxon>Rhodocyclales</taxon>
        <taxon>Zoogloeaceae</taxon>
        <taxon>Pseudazoarcus</taxon>
    </lineage>
</organism>
<dbReference type="Proteomes" id="UP000242205">
    <property type="component" value="Chromosome"/>
</dbReference>
<dbReference type="InterPro" id="IPR002937">
    <property type="entry name" value="Amino_oxidase"/>
</dbReference>
<keyword evidence="3" id="KW-1185">Reference proteome</keyword>
<sequence length="325" mass="35103">MSVRPIAIIGAGIAGLSCAVRLREAGVPVEVIEKSRSPGGRAGTCGGDGWQCDHGAQYFTARDPDFVAEVERWLETGVVATWTPRLAVFDGTRMHPRISDEKRFVARPRMSTLGRHLAAGLSLRENTRVTALAHDVEDWLLDTEEHGRLEPYSGVVVTVPAPQASAMLASVASELAQVAADAPMHGCWALIARFDNDPRLDFDAAFVNHGALSWVARDSSKPDRPDGHTWLLHAPVEGDLGGESEVELARIATSMLRAFGDLGAPPPDDWVLHRWRFAHSPDAPVIGAQWDADARIGLAGDWLMGGRIEGAWLSGRKLAEHILAG</sequence>
<dbReference type="Pfam" id="PF13450">
    <property type="entry name" value="NAD_binding_8"/>
    <property type="match status" value="1"/>
</dbReference>
<dbReference type="KEGG" id="atw:C0099_00730"/>
<dbReference type="PROSITE" id="PS51257">
    <property type="entry name" value="PROKAR_LIPOPROTEIN"/>
    <property type="match status" value="1"/>
</dbReference>
<proteinExistence type="predicted"/>
<evidence type="ECO:0000313" key="2">
    <source>
        <dbReference type="EMBL" id="AUN96286.1"/>
    </source>
</evidence>
<dbReference type="GO" id="GO:0016491">
    <property type="term" value="F:oxidoreductase activity"/>
    <property type="evidence" value="ECO:0007669"/>
    <property type="project" value="InterPro"/>
</dbReference>
<evidence type="ECO:0000313" key="3">
    <source>
        <dbReference type="Proteomes" id="UP000242205"/>
    </source>
</evidence>
<evidence type="ECO:0000259" key="1">
    <source>
        <dbReference type="Pfam" id="PF01593"/>
    </source>
</evidence>
<protein>
    <submittedName>
        <fullName evidence="2">NAD/FAD-dependent oxidoreductase</fullName>
    </submittedName>
</protein>
<dbReference type="SUPFAM" id="SSF51905">
    <property type="entry name" value="FAD/NAD(P)-binding domain"/>
    <property type="match status" value="1"/>
</dbReference>
<reference evidence="2 3" key="1">
    <citation type="submission" date="2018-01" db="EMBL/GenBank/DDBJ databases">
        <authorList>
            <person name="Fu G.-Y."/>
        </authorList>
    </citation>
    <scope>NUCLEOTIDE SEQUENCE [LARGE SCALE GENOMIC DNA]</scope>
    <source>
        <strain evidence="2 3">SY39</strain>
    </source>
</reference>